<dbReference type="SUPFAM" id="SSF55486">
    <property type="entry name" value="Metalloproteases ('zincins'), catalytic domain"/>
    <property type="match status" value="1"/>
</dbReference>
<evidence type="ECO:0000313" key="3">
    <source>
        <dbReference type="Proteomes" id="UP000594261"/>
    </source>
</evidence>
<dbReference type="InterPro" id="IPR027268">
    <property type="entry name" value="Peptidase_M4/M1_CTD_sf"/>
</dbReference>
<dbReference type="GO" id="GO:0005615">
    <property type="term" value="C:extracellular space"/>
    <property type="evidence" value="ECO:0007669"/>
    <property type="project" value="TreeGrafter"/>
</dbReference>
<evidence type="ECO:0000256" key="1">
    <source>
        <dbReference type="SAM" id="MobiDB-lite"/>
    </source>
</evidence>
<evidence type="ECO:0000313" key="2">
    <source>
        <dbReference type="EnsemblPlants" id="QL05p009319:mrna"/>
    </source>
</evidence>
<dbReference type="Proteomes" id="UP000594261">
    <property type="component" value="Chromosome 5"/>
</dbReference>
<dbReference type="GO" id="GO:0006508">
    <property type="term" value="P:proteolysis"/>
    <property type="evidence" value="ECO:0007669"/>
    <property type="project" value="TreeGrafter"/>
</dbReference>
<dbReference type="PANTHER" id="PTHR11533">
    <property type="entry name" value="PROTEASE M1 ZINC METALLOPROTEASE"/>
    <property type="match status" value="1"/>
</dbReference>
<dbReference type="Gramene" id="QL05p009319:mrna">
    <property type="protein sequence ID" value="QL05p009319:mrna"/>
    <property type="gene ID" value="QL05p009319"/>
</dbReference>
<proteinExistence type="predicted"/>
<dbReference type="GO" id="GO:0008270">
    <property type="term" value="F:zinc ion binding"/>
    <property type="evidence" value="ECO:0007669"/>
    <property type="project" value="TreeGrafter"/>
</dbReference>
<accession>A0A7N2R492</accession>
<organism evidence="2 3">
    <name type="scientific">Quercus lobata</name>
    <name type="common">Valley oak</name>
    <dbReference type="NCBI Taxonomy" id="97700"/>
    <lineage>
        <taxon>Eukaryota</taxon>
        <taxon>Viridiplantae</taxon>
        <taxon>Streptophyta</taxon>
        <taxon>Embryophyta</taxon>
        <taxon>Tracheophyta</taxon>
        <taxon>Spermatophyta</taxon>
        <taxon>Magnoliopsida</taxon>
        <taxon>eudicotyledons</taxon>
        <taxon>Gunneridae</taxon>
        <taxon>Pentapetalae</taxon>
        <taxon>rosids</taxon>
        <taxon>fabids</taxon>
        <taxon>Fagales</taxon>
        <taxon>Fagaceae</taxon>
        <taxon>Quercus</taxon>
    </lineage>
</organism>
<reference evidence="2 3" key="1">
    <citation type="journal article" date="2016" name="G3 (Bethesda)">
        <title>First Draft Assembly and Annotation of the Genome of a California Endemic Oak Quercus lobata Nee (Fagaceae).</title>
        <authorList>
            <person name="Sork V.L."/>
            <person name="Fitz-Gibbon S.T."/>
            <person name="Puiu D."/>
            <person name="Crepeau M."/>
            <person name="Gugger P.F."/>
            <person name="Sherman R."/>
            <person name="Stevens K."/>
            <person name="Langley C.H."/>
            <person name="Pellegrini M."/>
            <person name="Salzberg S.L."/>
        </authorList>
    </citation>
    <scope>NUCLEOTIDE SEQUENCE [LARGE SCALE GENOMIC DNA]</scope>
    <source>
        <strain evidence="2 3">cv. SW786</strain>
    </source>
</reference>
<protein>
    <submittedName>
        <fullName evidence="2">Uncharacterized protein</fullName>
    </submittedName>
</protein>
<dbReference type="GO" id="GO:0005737">
    <property type="term" value="C:cytoplasm"/>
    <property type="evidence" value="ECO:0007669"/>
    <property type="project" value="TreeGrafter"/>
</dbReference>
<dbReference type="GO" id="GO:0042277">
    <property type="term" value="F:peptide binding"/>
    <property type="evidence" value="ECO:0007669"/>
    <property type="project" value="TreeGrafter"/>
</dbReference>
<dbReference type="EMBL" id="LRBV02000005">
    <property type="status" value="NOT_ANNOTATED_CDS"/>
    <property type="molecule type" value="Genomic_DNA"/>
</dbReference>
<reference evidence="2" key="2">
    <citation type="submission" date="2021-01" db="UniProtKB">
        <authorList>
            <consortium name="EnsemblPlants"/>
        </authorList>
    </citation>
    <scope>IDENTIFICATION</scope>
</reference>
<feature type="compositionally biased region" description="Basic and acidic residues" evidence="1">
    <location>
        <begin position="174"/>
        <end position="184"/>
    </location>
</feature>
<keyword evidence="3" id="KW-1185">Reference proteome</keyword>
<dbReference type="InParanoid" id="A0A7N2R492"/>
<dbReference type="InterPro" id="IPR050344">
    <property type="entry name" value="Peptidase_M1_aminopeptidases"/>
</dbReference>
<dbReference type="GO" id="GO:0016020">
    <property type="term" value="C:membrane"/>
    <property type="evidence" value="ECO:0007669"/>
    <property type="project" value="TreeGrafter"/>
</dbReference>
<dbReference type="EnsemblPlants" id="QL05p009319:mrna">
    <property type="protein sequence ID" value="QL05p009319:mrna"/>
    <property type="gene ID" value="QL05p009319"/>
</dbReference>
<dbReference type="PANTHER" id="PTHR11533:SF274">
    <property type="entry name" value="AMINOPEPTIDASE"/>
    <property type="match status" value="1"/>
</dbReference>
<dbReference type="Gene3D" id="2.60.40.1910">
    <property type="match status" value="1"/>
</dbReference>
<sequence>MSVLLLESTYFLCHLHLSNWKLSLITYSTNRGHYNVSFLSAVDLNITFSRKIRFLISLSSYIKRYAGKNAKTDDLWGVLPENSGVELNSMMDAWSKKKLFPVISVKSNDNILEFEQSQFLSSGLGGDGLWTVPITLSIGSYNKCKTFLLETKSGKVDISELVHSPHENSSSVNEKNKEKCDDHF</sequence>
<dbReference type="Gene3D" id="1.10.390.10">
    <property type="entry name" value="Neutral Protease Domain 2"/>
    <property type="match status" value="1"/>
</dbReference>
<name>A0A7N2R492_QUELO</name>
<feature type="region of interest" description="Disordered" evidence="1">
    <location>
        <begin position="164"/>
        <end position="184"/>
    </location>
</feature>
<dbReference type="GO" id="GO:0070006">
    <property type="term" value="F:metalloaminopeptidase activity"/>
    <property type="evidence" value="ECO:0007669"/>
    <property type="project" value="TreeGrafter"/>
</dbReference>
<dbReference type="GO" id="GO:0043171">
    <property type="term" value="P:peptide catabolic process"/>
    <property type="evidence" value="ECO:0007669"/>
    <property type="project" value="TreeGrafter"/>
</dbReference>
<dbReference type="AlphaFoldDB" id="A0A7N2R492"/>